<dbReference type="EMBL" id="MN270891">
    <property type="protein sequence ID" value="QFP93818.1"/>
    <property type="molecule type" value="Genomic_DNA"/>
</dbReference>
<keyword evidence="2" id="KW-1185">Reference proteome</keyword>
<accession>A0A5P8D445</accession>
<protein>
    <submittedName>
        <fullName evidence="1">Uncharacterized protein</fullName>
    </submittedName>
</protein>
<organism evidence="1 2">
    <name type="scientific">Pectobacterium phage Wc4</name>
    <dbReference type="NCBI Taxonomy" id="2652428"/>
    <lineage>
        <taxon>Viruses</taxon>
        <taxon>Duplodnaviria</taxon>
        <taxon>Heunggongvirae</taxon>
        <taxon>Uroviricota</taxon>
        <taxon>Caudoviricetes</taxon>
        <taxon>Andersonviridae</taxon>
        <taxon>Andersonviridae incertae sedis</taxon>
        <taxon>Arnovirus</taxon>
        <taxon>Arnovirus Wc4</taxon>
    </lineage>
</organism>
<evidence type="ECO:0000313" key="2">
    <source>
        <dbReference type="Proteomes" id="UP000326781"/>
    </source>
</evidence>
<dbReference type="Proteomes" id="UP000326781">
    <property type="component" value="Segment"/>
</dbReference>
<reference evidence="1 2" key="1">
    <citation type="submission" date="2019-08" db="EMBL/GenBank/DDBJ databases">
        <title>Six bacteriophages against potato bacterial diseases.</title>
        <authorList>
            <person name="Zhang X."/>
            <person name="Kering K."/>
        </authorList>
    </citation>
    <scope>NUCLEOTIDE SEQUENCE [LARGE SCALE GENOMIC DNA]</scope>
</reference>
<proteinExistence type="predicted"/>
<evidence type="ECO:0000313" key="1">
    <source>
        <dbReference type="EMBL" id="QFP93818.1"/>
    </source>
</evidence>
<sequence>MARTIRRKELKGSGGYYDWKNEVRSDPKAAERYVHSDMPYRRGRWNSGNKFLKDQCSQVRRAETRQISQAGEDDFIPHDDMTVKVKANRWYWD</sequence>
<name>A0A5P8D445_9CAUD</name>